<keyword evidence="1" id="KW-0472">Membrane</keyword>
<name>A0A1F5YP24_9BACT</name>
<gene>
    <name evidence="2" type="ORF">A2Z33_07535</name>
</gene>
<dbReference type="EMBL" id="MFJD01000012">
    <property type="protein sequence ID" value="OGG01612.1"/>
    <property type="molecule type" value="Genomic_DNA"/>
</dbReference>
<sequence>MHFRMEVSPVLGGSSPTDWAQVLSLPRAVVVVEIHDTEGGARRRGMALLSELSRNLAEPPATLKELEKIVRAAATAETVTLAVIVPVGTEILSVLAGRGSVYLRRGERMAEILAAAGSVSGSAVAGDTIVVVSGSFAPILTPEELAPLFDHLPAEAVAERITLAIHRKPKTAEEVSGTGEPSGAAGIVRIGQFVPEDVSPREQSPEHEIRGPRNSLPRVFRSVLTSGTAHRALGRIRRHPPVRARGLIVIAAASILLFIAVVALGLRAQQSSRENSGTRLVLSEVRRMLDESQAVRELNPGRSRELLRQARDTLAPLTVSRSGMKREIDEMNRQVTAALTDAMRVYSVTPELFFDVSLLKKGAKVDSIGYFGDIAGMADASGETVYAVTLAAKNGRIAAGGALFAGVSYVAPYGKTIYVFTPRGIFSIPESGSPAGEPVIATSDQWGSIRALTAFSGNLYLLDTDKGRIWKYVATDDGFSDLREYLNSDVQPDLSRATSLAIDGSVWIGIDSGEVLKFTQGREDVFRPQGLEPPVSGPVSVYTDDEVNEIYILEPGAKRLVVTGKDGAYIAQYVWENGLTPTAVVVSRTLRKALLLSGGLVYSVDLK</sequence>
<evidence type="ECO:0000313" key="3">
    <source>
        <dbReference type="Proteomes" id="UP000178448"/>
    </source>
</evidence>
<dbReference type="AlphaFoldDB" id="A0A1F5YP24"/>
<comment type="caution">
    <text evidence="2">The sequence shown here is derived from an EMBL/GenBank/DDBJ whole genome shotgun (WGS) entry which is preliminary data.</text>
</comment>
<reference evidence="2 3" key="1">
    <citation type="journal article" date="2016" name="Nat. Commun.">
        <title>Thousands of microbial genomes shed light on interconnected biogeochemical processes in an aquifer system.</title>
        <authorList>
            <person name="Anantharaman K."/>
            <person name="Brown C.T."/>
            <person name="Hug L.A."/>
            <person name="Sharon I."/>
            <person name="Castelle C.J."/>
            <person name="Probst A.J."/>
            <person name="Thomas B.C."/>
            <person name="Singh A."/>
            <person name="Wilkins M.J."/>
            <person name="Karaoz U."/>
            <person name="Brodie E.L."/>
            <person name="Williams K.H."/>
            <person name="Hubbard S.S."/>
            <person name="Banfield J.F."/>
        </authorList>
    </citation>
    <scope>NUCLEOTIDE SEQUENCE [LARGE SCALE GENOMIC DNA]</scope>
</reference>
<protein>
    <submittedName>
        <fullName evidence="2">Uncharacterized protein</fullName>
    </submittedName>
</protein>
<dbReference type="Proteomes" id="UP000178448">
    <property type="component" value="Unassembled WGS sequence"/>
</dbReference>
<organism evidence="2 3">
    <name type="scientific">Candidatus Gottesmanbacteria bacterium RBG_16_52_11</name>
    <dbReference type="NCBI Taxonomy" id="1798374"/>
    <lineage>
        <taxon>Bacteria</taxon>
        <taxon>Candidatus Gottesmaniibacteriota</taxon>
    </lineage>
</organism>
<dbReference type="SUPFAM" id="SSF63825">
    <property type="entry name" value="YWTD domain"/>
    <property type="match status" value="1"/>
</dbReference>
<keyword evidence="1" id="KW-0812">Transmembrane</keyword>
<proteinExistence type="predicted"/>
<dbReference type="STRING" id="1798374.A2Z33_07535"/>
<accession>A0A1F5YP24</accession>
<evidence type="ECO:0000256" key="1">
    <source>
        <dbReference type="SAM" id="Phobius"/>
    </source>
</evidence>
<feature type="transmembrane region" description="Helical" evidence="1">
    <location>
        <begin position="246"/>
        <end position="266"/>
    </location>
</feature>
<evidence type="ECO:0000313" key="2">
    <source>
        <dbReference type="EMBL" id="OGG01612.1"/>
    </source>
</evidence>
<keyword evidence="1" id="KW-1133">Transmembrane helix</keyword>